<reference evidence="1" key="1">
    <citation type="journal article" date="2020" name="Fungal Divers.">
        <title>Resolving the Mortierellaceae phylogeny through synthesis of multi-gene phylogenetics and phylogenomics.</title>
        <authorList>
            <person name="Vandepol N."/>
            <person name="Liber J."/>
            <person name="Desiro A."/>
            <person name="Na H."/>
            <person name="Kennedy M."/>
            <person name="Barry K."/>
            <person name="Grigoriev I.V."/>
            <person name="Miller A.N."/>
            <person name="O'Donnell K."/>
            <person name="Stajich J.E."/>
            <person name="Bonito G."/>
        </authorList>
    </citation>
    <scope>NUCLEOTIDE SEQUENCE</scope>
    <source>
        <strain evidence="1">MES-2147</strain>
    </source>
</reference>
<gene>
    <name evidence="1" type="ORF">BGZ65_008932</name>
</gene>
<dbReference type="OrthoDB" id="2441991at2759"/>
<evidence type="ECO:0000313" key="2">
    <source>
        <dbReference type="Proteomes" id="UP000749646"/>
    </source>
</evidence>
<sequence length="114" mass="13537">MQIRNPPCHLVRSVASQLAVELKKHYKECYKALRLKIMKRQKQQAVPLDSLTDVPTIEMFMYLNHLASKWKLIPLSPMENGQMSFSERELGAFFQKNETLREEMRSFIQWQSQH</sequence>
<accession>A0A9P6II63</accession>
<keyword evidence="2" id="KW-1185">Reference proteome</keyword>
<protein>
    <submittedName>
        <fullName evidence="1">Uncharacterized protein</fullName>
    </submittedName>
</protein>
<proteinExistence type="predicted"/>
<name>A0A9P6II63_9FUNG</name>
<dbReference type="EMBL" id="JAAAHW010010714">
    <property type="protein sequence ID" value="KAF9923362.1"/>
    <property type="molecule type" value="Genomic_DNA"/>
</dbReference>
<dbReference type="AlphaFoldDB" id="A0A9P6II63"/>
<dbReference type="Proteomes" id="UP000749646">
    <property type="component" value="Unassembled WGS sequence"/>
</dbReference>
<comment type="caution">
    <text evidence="1">The sequence shown here is derived from an EMBL/GenBank/DDBJ whole genome shotgun (WGS) entry which is preliminary data.</text>
</comment>
<organism evidence="1 2">
    <name type="scientific">Modicella reniformis</name>
    <dbReference type="NCBI Taxonomy" id="1440133"/>
    <lineage>
        <taxon>Eukaryota</taxon>
        <taxon>Fungi</taxon>
        <taxon>Fungi incertae sedis</taxon>
        <taxon>Mucoromycota</taxon>
        <taxon>Mortierellomycotina</taxon>
        <taxon>Mortierellomycetes</taxon>
        <taxon>Mortierellales</taxon>
        <taxon>Mortierellaceae</taxon>
        <taxon>Modicella</taxon>
    </lineage>
</organism>
<evidence type="ECO:0000313" key="1">
    <source>
        <dbReference type="EMBL" id="KAF9923362.1"/>
    </source>
</evidence>